<dbReference type="Gene3D" id="3.30.1370.20">
    <property type="entry name" value="D-lactate dehydrogenase, cap domain, subdomain 2"/>
    <property type="match status" value="1"/>
</dbReference>
<dbReference type="PANTHER" id="PTHR43716:SF1">
    <property type="entry name" value="D-2-HYDROXYGLUTARATE DEHYDROGENASE, MITOCHONDRIAL"/>
    <property type="match status" value="1"/>
</dbReference>
<evidence type="ECO:0000256" key="2">
    <source>
        <dbReference type="ARBA" id="ARBA00022630"/>
    </source>
</evidence>
<feature type="binding site" evidence="5 7">
    <location>
        <begin position="71"/>
        <end position="75"/>
    </location>
    <ligand>
        <name>FAD</name>
        <dbReference type="ChEBI" id="CHEBI:57692"/>
    </ligand>
</feature>
<protein>
    <recommendedName>
        <fullName evidence="5">Quinone-dependent D-lactate dehydrogenase</fullName>
        <ecNumber evidence="5">1.1.5.12</ecNumber>
    </recommendedName>
    <alternativeName>
        <fullName evidence="5">D-lactate dehydrogenase</fullName>
        <shortName evidence="5">D-LDH</shortName>
    </alternativeName>
</protein>
<dbReference type="GO" id="GO:0048038">
    <property type="term" value="F:quinone binding"/>
    <property type="evidence" value="ECO:0007669"/>
    <property type="project" value="UniProtKB-KW"/>
</dbReference>
<dbReference type="InterPro" id="IPR016164">
    <property type="entry name" value="FAD-linked_Oxase-like_C"/>
</dbReference>
<evidence type="ECO:0000313" key="10">
    <source>
        <dbReference type="EMBL" id="KRG64092.1"/>
    </source>
</evidence>
<gene>
    <name evidence="5" type="primary">dld</name>
    <name evidence="10" type="ORF">ABB26_09540</name>
</gene>
<feature type="binding site" evidence="5 7">
    <location>
        <position position="155"/>
    </location>
    <ligand>
        <name>FAD</name>
        <dbReference type="ChEBI" id="CHEBI:57692"/>
    </ligand>
</feature>
<dbReference type="GO" id="GO:0071949">
    <property type="term" value="F:FAD binding"/>
    <property type="evidence" value="ECO:0007669"/>
    <property type="project" value="InterPro"/>
</dbReference>
<dbReference type="InterPro" id="IPR012256">
    <property type="entry name" value="D_lactate_DH"/>
</dbReference>
<dbReference type="PANTHER" id="PTHR43716">
    <property type="entry name" value="D-2-HYDROXYGLUTARATE DEHYDROGENASE, MITOCHONDRIAL"/>
    <property type="match status" value="1"/>
</dbReference>
<keyword evidence="3 5" id="KW-0274">FAD</keyword>
<dbReference type="Gene3D" id="3.30.70.610">
    <property type="entry name" value="D-lactate dehydrogenase, cap domain, subdomain 1"/>
    <property type="match status" value="2"/>
</dbReference>
<dbReference type="InterPro" id="IPR006094">
    <property type="entry name" value="Oxid_FAD_bind_N"/>
</dbReference>
<dbReference type="OrthoDB" id="9772552at2"/>
<dbReference type="PATRIC" id="fig|405444.3.peg.921"/>
<dbReference type="EC" id="1.1.5.12" evidence="5"/>
<dbReference type="Gene3D" id="3.30.465.10">
    <property type="match status" value="1"/>
</dbReference>
<dbReference type="HAMAP" id="MF_02092">
    <property type="entry name" value="DLDH_Dld"/>
    <property type="match status" value="1"/>
</dbReference>
<dbReference type="PROSITE" id="PS51387">
    <property type="entry name" value="FAD_PCMH"/>
    <property type="match status" value="1"/>
</dbReference>
<dbReference type="EMBL" id="LDJI01000018">
    <property type="protein sequence ID" value="KRG64092.1"/>
    <property type="molecule type" value="Genomic_DNA"/>
</dbReference>
<evidence type="ECO:0000256" key="8">
    <source>
        <dbReference type="SAM" id="MobiDB-lite"/>
    </source>
</evidence>
<dbReference type="GO" id="GO:0004458">
    <property type="term" value="F:D-lactate dehydrogenase (cytochrome) activity"/>
    <property type="evidence" value="ECO:0007669"/>
    <property type="project" value="UniProtKB-UniRule"/>
</dbReference>
<evidence type="ECO:0000259" key="9">
    <source>
        <dbReference type="PROSITE" id="PS51387"/>
    </source>
</evidence>
<name>A0A0R0C2H7_9GAMM</name>
<feature type="domain" description="FAD-binding PCMH-type" evidence="9">
    <location>
        <begin position="37"/>
        <end position="211"/>
    </location>
</feature>
<dbReference type="RefSeq" id="WP_057633505.1">
    <property type="nucleotide sequence ID" value="NZ_LDJI01000018.1"/>
</dbReference>
<proteinExistence type="inferred from homology"/>
<dbReference type="InterPro" id="IPR051264">
    <property type="entry name" value="FAD-oxidored/transferase_4"/>
</dbReference>
<comment type="catalytic activity">
    <reaction evidence="5 6">
        <text>(R)-lactate + a quinone = a quinol + pyruvate</text>
        <dbReference type="Rhea" id="RHEA:51468"/>
        <dbReference type="ChEBI" id="CHEBI:15361"/>
        <dbReference type="ChEBI" id="CHEBI:16004"/>
        <dbReference type="ChEBI" id="CHEBI:24646"/>
        <dbReference type="ChEBI" id="CHEBI:132124"/>
        <dbReference type="EC" id="1.1.5.12"/>
    </reaction>
</comment>
<evidence type="ECO:0000256" key="1">
    <source>
        <dbReference type="ARBA" id="ARBA00001974"/>
    </source>
</evidence>
<evidence type="ECO:0000256" key="4">
    <source>
        <dbReference type="ARBA" id="ARBA00023002"/>
    </source>
</evidence>
<organism evidence="10 11">
    <name type="scientific">Stenotrophomonas humi</name>
    <dbReference type="NCBI Taxonomy" id="405444"/>
    <lineage>
        <taxon>Bacteria</taxon>
        <taxon>Pseudomonadati</taxon>
        <taxon>Pseudomonadota</taxon>
        <taxon>Gammaproteobacteria</taxon>
        <taxon>Lysobacterales</taxon>
        <taxon>Lysobacteraceae</taxon>
        <taxon>Stenotrophomonas</taxon>
    </lineage>
</organism>
<dbReference type="InterPro" id="IPR016166">
    <property type="entry name" value="FAD-bd_PCMH"/>
</dbReference>
<sequence length="568" mass="62452">MSANEALLTQLRAAVGNAYVLTGDKATRRFRKGYRFGDGPVLAVVRPGSLLEMWRALQAAVQGGAAIILQAANTGLTGGSTPDGDDYARPIVLINTLRLTGVQLLDEGRQVLCLPGATLDRLEQVLAPLGREPHSVIGSSCIGASVLGGVCNNSGGSLVRRGPAYTEMALYARVDSAGELQLVNHLGIALGDTPEEMLQRLQAGDYQPADVRVVGERAGSDPRYAEQVRQVDAATPARFNADPSRHYEAAGSAGKLAVFAVRLDTFAKEAAEVFYIGSNRTGSLTEIRRHLLTGFERLPISGEYIHRVAYDIGERYGKDTFLLIDKLGTARVPAAFALKSRVDGWFERLGLRGVTDHVMQLLTSLLPSHLPARMGEFRQRYEHHLLLKVSAQDAAATEAWLREFFAGHEGGYFHCAPDEGRKAFLHRFAVAGAAVRYREVHRAQVQDIVALDIALRRDDREWFEQLPADLDGRLLHKLYYGHFLCHVFHQDYIARRGEDPMAIEHAMWKLLDERGAEYPAEHNVGHLYPAKPALADFYRQLDPSNTFNPGIGQTSKQPGWKGCDCAGH</sequence>
<feature type="region of interest" description="Disordered" evidence="8">
    <location>
        <begin position="548"/>
        <end position="568"/>
    </location>
</feature>
<dbReference type="STRING" id="405444.ABB26_09540"/>
<feature type="binding site" evidence="5 7">
    <location>
        <begin position="79"/>
        <end position="80"/>
    </location>
    <ligand>
        <name>FAD</name>
        <dbReference type="ChEBI" id="CHEBI:57692"/>
    </ligand>
</feature>
<keyword evidence="2 5" id="KW-0285">Flavoprotein</keyword>
<dbReference type="InterPro" id="IPR036318">
    <property type="entry name" value="FAD-bd_PCMH-like_sf"/>
</dbReference>
<evidence type="ECO:0000256" key="6">
    <source>
        <dbReference type="PIRNR" id="PIRNR000101"/>
    </source>
</evidence>
<accession>A0A0R0C2H7</accession>
<dbReference type="AlphaFoldDB" id="A0A0R0C2H7"/>
<dbReference type="GO" id="GO:0022904">
    <property type="term" value="P:respiratory electron transport chain"/>
    <property type="evidence" value="ECO:0007669"/>
    <property type="project" value="InterPro"/>
</dbReference>
<dbReference type="InterPro" id="IPR016172">
    <property type="entry name" value="D-lactate_DH_C-sub1"/>
</dbReference>
<keyword evidence="5 6" id="KW-0874">Quinone</keyword>
<dbReference type="Pfam" id="PF01565">
    <property type="entry name" value="FAD_binding_4"/>
    <property type="match status" value="1"/>
</dbReference>
<comment type="function">
    <text evidence="5 6">Catalyzes the oxidation of D-lactate to pyruvate.</text>
</comment>
<evidence type="ECO:0000256" key="3">
    <source>
        <dbReference type="ARBA" id="ARBA00022827"/>
    </source>
</evidence>
<dbReference type="PIRSF" id="PIRSF000101">
    <property type="entry name" value="D-lactate_dh"/>
    <property type="match status" value="1"/>
</dbReference>
<dbReference type="Gene3D" id="3.30.43.10">
    <property type="entry name" value="Uridine Diphospho-n-acetylenolpyruvylglucosamine Reductase, domain 2"/>
    <property type="match status" value="1"/>
</dbReference>
<dbReference type="InterPro" id="IPR016173">
    <property type="entry name" value="D-lactate_DH_C-sub2"/>
</dbReference>
<dbReference type="SUPFAM" id="SSF55103">
    <property type="entry name" value="FAD-linked oxidases, C-terminal domain"/>
    <property type="match status" value="1"/>
</dbReference>
<comment type="cofactor">
    <cofactor evidence="1 5 6 7">
        <name>FAD</name>
        <dbReference type="ChEBI" id="CHEBI:57692"/>
    </cofactor>
</comment>
<dbReference type="GO" id="GO:0006089">
    <property type="term" value="P:lactate metabolic process"/>
    <property type="evidence" value="ECO:0007669"/>
    <property type="project" value="UniProtKB-UniRule"/>
</dbReference>
<evidence type="ECO:0000256" key="7">
    <source>
        <dbReference type="PIRSR" id="PIRSR000101-1"/>
    </source>
</evidence>
<dbReference type="NCBIfam" id="NF008387">
    <property type="entry name" value="PRK11183.1"/>
    <property type="match status" value="1"/>
</dbReference>
<dbReference type="GO" id="GO:0102029">
    <property type="term" value="F:D-lactate dehydrogenase (quinone) activity"/>
    <property type="evidence" value="ECO:0007669"/>
    <property type="project" value="UniProtKB-EC"/>
</dbReference>
<comment type="subcellular location">
    <subcellularLocation>
        <location evidence="5">Cell inner membrane</location>
        <topology evidence="5">Peripheral membrane protein</topology>
        <orientation evidence="5">Cytoplasmic side</orientation>
    </subcellularLocation>
</comment>
<dbReference type="SUPFAM" id="SSF56176">
    <property type="entry name" value="FAD-binding/transporter-associated domain-like"/>
    <property type="match status" value="1"/>
</dbReference>
<feature type="binding site" evidence="5 7">
    <location>
        <position position="145"/>
    </location>
    <ligand>
        <name>FAD</name>
        <dbReference type="ChEBI" id="CHEBI:57692"/>
    </ligand>
</feature>
<dbReference type="InterPro" id="IPR016169">
    <property type="entry name" value="FAD-bd_PCMH_sub2"/>
</dbReference>
<dbReference type="Proteomes" id="UP000050864">
    <property type="component" value="Unassembled WGS sequence"/>
</dbReference>
<comment type="similarity">
    <text evidence="5">Belongs to the quinone-dependent D-lactate dehydrogenase family.</text>
</comment>
<keyword evidence="5" id="KW-0472">Membrane</keyword>
<keyword evidence="5" id="KW-1003">Cell membrane</keyword>
<reference evidence="10 11" key="1">
    <citation type="submission" date="2015-05" db="EMBL/GenBank/DDBJ databases">
        <title>Genome sequencing and analysis of members of genus Stenotrophomonas.</title>
        <authorList>
            <person name="Patil P.P."/>
            <person name="Midha S."/>
            <person name="Patil P.B."/>
        </authorList>
    </citation>
    <scope>NUCLEOTIDE SEQUENCE [LARGE SCALE GENOMIC DNA]</scope>
    <source>
        <strain evidence="10 11">DSM 18929</strain>
    </source>
</reference>
<keyword evidence="5" id="KW-0997">Cell inner membrane</keyword>
<dbReference type="Pfam" id="PF09330">
    <property type="entry name" value="Lact-deh-memb"/>
    <property type="match status" value="1"/>
</dbReference>
<evidence type="ECO:0000313" key="11">
    <source>
        <dbReference type="Proteomes" id="UP000050864"/>
    </source>
</evidence>
<feature type="binding site" evidence="5 7">
    <location>
        <position position="258"/>
    </location>
    <ligand>
        <name>FAD</name>
        <dbReference type="ChEBI" id="CHEBI:57692"/>
    </ligand>
</feature>
<evidence type="ECO:0000256" key="5">
    <source>
        <dbReference type="HAMAP-Rule" id="MF_02092"/>
    </source>
</evidence>
<dbReference type="InterPro" id="IPR015409">
    <property type="entry name" value="Lactate_DH_C"/>
</dbReference>
<dbReference type="GO" id="GO:0055085">
    <property type="term" value="P:transmembrane transport"/>
    <property type="evidence" value="ECO:0007669"/>
    <property type="project" value="InterPro"/>
</dbReference>
<dbReference type="GO" id="GO:0031234">
    <property type="term" value="C:extrinsic component of cytoplasmic side of plasma membrane"/>
    <property type="evidence" value="ECO:0007669"/>
    <property type="project" value="UniProtKB-UniRule"/>
</dbReference>
<dbReference type="InterPro" id="IPR016167">
    <property type="entry name" value="FAD-bd_PCMH_sub1"/>
</dbReference>
<keyword evidence="11" id="KW-1185">Reference proteome</keyword>
<keyword evidence="4 5" id="KW-0560">Oxidoreductase</keyword>
<feature type="compositionally biased region" description="Polar residues" evidence="8">
    <location>
        <begin position="548"/>
        <end position="557"/>
    </location>
</feature>
<feature type="binding site" evidence="7">
    <location>
        <position position="253"/>
    </location>
    <ligand>
        <name>FAD</name>
        <dbReference type="ChEBI" id="CHEBI:57692"/>
    </ligand>
</feature>
<feature type="binding site" evidence="5 7">
    <location>
        <position position="138"/>
    </location>
    <ligand>
        <name>FAD</name>
        <dbReference type="ChEBI" id="CHEBI:57692"/>
    </ligand>
</feature>
<comment type="caution">
    <text evidence="10">The sequence shown here is derived from an EMBL/GenBank/DDBJ whole genome shotgun (WGS) entry which is preliminary data.</text>
</comment>